<dbReference type="Proteomes" id="UP000509322">
    <property type="component" value="Chromosome 2"/>
</dbReference>
<dbReference type="InterPro" id="IPR049625">
    <property type="entry name" value="Glyco_transf_61_cat"/>
</dbReference>
<organism evidence="2 3">
    <name type="scientific">Paracoccus pantotrophus</name>
    <name type="common">Thiosphaera pantotropha</name>
    <dbReference type="NCBI Taxonomy" id="82367"/>
    <lineage>
        <taxon>Bacteria</taxon>
        <taxon>Pseudomonadati</taxon>
        <taxon>Pseudomonadota</taxon>
        <taxon>Alphaproteobacteria</taxon>
        <taxon>Rhodobacterales</taxon>
        <taxon>Paracoccaceae</taxon>
        <taxon>Paracoccus</taxon>
    </lineage>
</organism>
<keyword evidence="2" id="KW-0808">Transferase</keyword>
<protein>
    <submittedName>
        <fullName evidence="2">Glycosyltransferase family 61 protein</fullName>
    </submittedName>
</protein>
<evidence type="ECO:0000313" key="2">
    <source>
        <dbReference type="EMBL" id="QLH15369.1"/>
    </source>
</evidence>
<feature type="domain" description="Glycosyltransferase 61 catalytic" evidence="1">
    <location>
        <begin position="29"/>
        <end position="193"/>
    </location>
</feature>
<proteinExistence type="predicted"/>
<name>A0A7H9BWG8_PARPN</name>
<accession>A0A7H9BWG8</accession>
<dbReference type="Pfam" id="PF04577">
    <property type="entry name" value="Glyco_transf_61"/>
    <property type="match status" value="1"/>
</dbReference>
<dbReference type="RefSeq" id="WP_028710541.1">
    <property type="nucleotide sequence ID" value="NZ_CP038203.1"/>
</dbReference>
<evidence type="ECO:0000313" key="3">
    <source>
        <dbReference type="Proteomes" id="UP000509322"/>
    </source>
</evidence>
<dbReference type="EMBL" id="CP058690">
    <property type="protein sequence ID" value="QLH15369.1"/>
    <property type="molecule type" value="Genomic_DNA"/>
</dbReference>
<dbReference type="AlphaFoldDB" id="A0A7H9BWG8"/>
<gene>
    <name evidence="2" type="ORF">HYQ43_14360</name>
</gene>
<sequence length="307" mass="34406">MSLPLTEEPEATEKREGHYLFGGMFFGHFGLFITETICRLWASNDSYDGIVFTPKHANLTHFKKHHRELFKIFGITCPVILLPTPTRIEKLSIPGQGFGLGAIATGTEEYRNFLRNTVGKVPPNGPEKIYISRTKYAATGGLLGEQVLEANLERAGYVPVYPEKMTWTDQLALYRAARKIISIDTSALHMAGMAADPDKDIAVILRRNNTEHHCMRLQLRGMIGKDILLINSLVNEYLVPGKKPNHDSWGEADFNEIRDALVKGGFVDPDVQWDIPTDEIIQADVAVAESRAKRGLAFTPVEKRYEP</sequence>
<dbReference type="GO" id="GO:0016757">
    <property type="term" value="F:glycosyltransferase activity"/>
    <property type="evidence" value="ECO:0007669"/>
    <property type="project" value="InterPro"/>
</dbReference>
<reference evidence="2 3" key="1">
    <citation type="submission" date="2020-07" db="EMBL/GenBank/DDBJ databases">
        <title>The complete genome of Paracoccus pantotrophus ACCC 10489.</title>
        <authorList>
            <person name="Si Y."/>
        </authorList>
    </citation>
    <scope>NUCLEOTIDE SEQUENCE [LARGE SCALE GENOMIC DNA]</scope>
    <source>
        <strain evidence="2 3">ACCC10489</strain>
    </source>
</reference>
<evidence type="ECO:0000259" key="1">
    <source>
        <dbReference type="Pfam" id="PF04577"/>
    </source>
</evidence>